<dbReference type="Proteomes" id="UP000094795">
    <property type="component" value="Unassembled WGS sequence"/>
</dbReference>
<name>A0A1C1YSV9_9HYPH</name>
<evidence type="ECO:0000313" key="1">
    <source>
        <dbReference type="EMBL" id="OCW56613.1"/>
    </source>
</evidence>
<protein>
    <submittedName>
        <fullName evidence="1">Uncharacterized protein</fullName>
    </submittedName>
</protein>
<accession>A0A1C1YSV9</accession>
<dbReference type="EMBL" id="LQZT01000034">
    <property type="protein sequence ID" value="OCW56613.1"/>
    <property type="molecule type" value="Genomic_DNA"/>
</dbReference>
<organism evidence="1 2">
    <name type="scientific">Hoeflea olei</name>
    <dbReference type="NCBI Taxonomy" id="1480615"/>
    <lineage>
        <taxon>Bacteria</taxon>
        <taxon>Pseudomonadati</taxon>
        <taxon>Pseudomonadota</taxon>
        <taxon>Alphaproteobacteria</taxon>
        <taxon>Hyphomicrobiales</taxon>
        <taxon>Rhizobiaceae</taxon>
        <taxon>Hoeflea</taxon>
    </lineage>
</organism>
<proteinExistence type="predicted"/>
<dbReference type="RefSeq" id="WP_066181149.1">
    <property type="nucleotide sequence ID" value="NZ_LQZT01000034.1"/>
</dbReference>
<reference evidence="1 2" key="1">
    <citation type="submission" date="2015-12" db="EMBL/GenBank/DDBJ databases">
        <authorList>
            <person name="Shamseldin A."/>
            <person name="Moawad H."/>
            <person name="Abd El-Rahim W.M."/>
            <person name="Sadowsky M.J."/>
        </authorList>
    </citation>
    <scope>NUCLEOTIDE SEQUENCE [LARGE SCALE GENOMIC DNA]</scope>
    <source>
        <strain evidence="1 2">JC234</strain>
    </source>
</reference>
<gene>
    <name evidence="1" type="ORF">AWJ14_16880</name>
</gene>
<evidence type="ECO:0000313" key="2">
    <source>
        <dbReference type="Proteomes" id="UP000094795"/>
    </source>
</evidence>
<dbReference type="AlphaFoldDB" id="A0A1C1YSV9"/>
<keyword evidence="2" id="KW-1185">Reference proteome</keyword>
<dbReference type="OrthoDB" id="8115792at2"/>
<comment type="caution">
    <text evidence="1">The sequence shown here is derived from an EMBL/GenBank/DDBJ whole genome shotgun (WGS) entry which is preliminary data.</text>
</comment>
<sequence>MPYATRLAKLQQIHTEKAPQIIRIASDAKVSNRHKQLLYACLNNLCRISARLFGEISSVPGNYDLLEQAAALDEALLQLRRLVGRNISVRVNQAA</sequence>